<evidence type="ECO:0000256" key="8">
    <source>
        <dbReference type="SAM" id="Phobius"/>
    </source>
</evidence>
<dbReference type="PANTHER" id="PTHR23513:SF9">
    <property type="entry name" value="ENTEROBACTIN EXPORTER ENTS"/>
    <property type="match status" value="1"/>
</dbReference>
<evidence type="ECO:0000256" key="2">
    <source>
        <dbReference type="ARBA" id="ARBA00022448"/>
    </source>
</evidence>
<evidence type="ECO:0000256" key="7">
    <source>
        <dbReference type="SAM" id="MobiDB-lite"/>
    </source>
</evidence>
<accession>A0A5N5W7Z3</accession>
<evidence type="ECO:0000256" key="5">
    <source>
        <dbReference type="ARBA" id="ARBA00022989"/>
    </source>
</evidence>
<protein>
    <submittedName>
        <fullName evidence="9">MFS transporter</fullName>
    </submittedName>
</protein>
<dbReference type="GO" id="GO:0005886">
    <property type="term" value="C:plasma membrane"/>
    <property type="evidence" value="ECO:0007669"/>
    <property type="project" value="UniProtKB-SubCell"/>
</dbReference>
<feature type="transmembrane region" description="Helical" evidence="8">
    <location>
        <begin position="308"/>
        <end position="329"/>
    </location>
</feature>
<dbReference type="InterPro" id="IPR036259">
    <property type="entry name" value="MFS_trans_sf"/>
</dbReference>
<feature type="compositionally biased region" description="Basic and acidic residues" evidence="7">
    <location>
        <begin position="396"/>
        <end position="428"/>
    </location>
</feature>
<sequence>MLASTAVALTATRVSAIALPWFVLVTTGSATRTGLVAFCELAPYVVVKALTGPLVDRVGPRVVCWTADTLSATAAALIPLCHTLGVLRFWPLLVLVAVIGAVRGPGDLARDVMLPEAADRGGLRLERATGLAGVVEQLAATAGPAAGGALVALAGPLPALLATAACFALGSVIIGLVLPPGMGRPAASGGTGGTDGNPEPDGYGRRLREGFAFLRGDPLLRAICAVVGVGNFLGAAFAQVLVPLWARDSGGGPVVIGLVNGLFGATAVLGGLTAAAVAHRLRRRLVFFTGYLLSDTPRYLVLALDAPLWLVAVVFATGGLGAGFLNPILSAISYERLPRHLIGRVRALTAAVAWAGIPFGGLAAGALIAAAGLTPTLLAAGAAHLTVVITGGTRGAWREGQEGEEGQEGREKREERGTETRGKPDHESAAPTDAAPGRSTPVRRARGPAGR</sequence>
<evidence type="ECO:0000256" key="3">
    <source>
        <dbReference type="ARBA" id="ARBA00022475"/>
    </source>
</evidence>
<reference evidence="9 10" key="1">
    <citation type="journal article" date="2019" name="Microb. Cell Fact.">
        <title>Exploring novel herbicidin analogues by transcriptional regulator overexpression and MS/MS molecular networking.</title>
        <authorList>
            <person name="Shi Y."/>
            <person name="Gu R."/>
            <person name="Li Y."/>
            <person name="Wang X."/>
            <person name="Ren W."/>
            <person name="Li X."/>
            <person name="Wang L."/>
            <person name="Xie Y."/>
            <person name="Hong B."/>
        </authorList>
    </citation>
    <scope>NUCLEOTIDE SEQUENCE [LARGE SCALE GENOMIC DNA]</scope>
    <source>
        <strain evidence="9 10">US-43</strain>
    </source>
</reference>
<dbReference type="Proteomes" id="UP000327000">
    <property type="component" value="Unassembled WGS sequence"/>
</dbReference>
<evidence type="ECO:0000313" key="10">
    <source>
        <dbReference type="Proteomes" id="UP000327000"/>
    </source>
</evidence>
<feature type="compositionally biased region" description="Basic residues" evidence="7">
    <location>
        <begin position="441"/>
        <end position="451"/>
    </location>
</feature>
<feature type="region of interest" description="Disordered" evidence="7">
    <location>
        <begin position="396"/>
        <end position="451"/>
    </location>
</feature>
<dbReference type="PANTHER" id="PTHR23513">
    <property type="entry name" value="INTEGRAL MEMBRANE EFFLUX PROTEIN-RELATED"/>
    <property type="match status" value="1"/>
</dbReference>
<dbReference type="InterPro" id="IPR010290">
    <property type="entry name" value="TM_effector"/>
</dbReference>
<keyword evidence="10" id="KW-1185">Reference proteome</keyword>
<feature type="transmembrane region" description="Helical" evidence="8">
    <location>
        <begin position="89"/>
        <end position="109"/>
    </location>
</feature>
<keyword evidence="2" id="KW-0813">Transport</keyword>
<evidence type="ECO:0000256" key="1">
    <source>
        <dbReference type="ARBA" id="ARBA00004429"/>
    </source>
</evidence>
<dbReference type="Gene3D" id="1.20.1250.20">
    <property type="entry name" value="MFS general substrate transporter like domains"/>
    <property type="match status" value="1"/>
</dbReference>
<keyword evidence="4 8" id="KW-0812">Transmembrane</keyword>
<dbReference type="CDD" id="cd06173">
    <property type="entry name" value="MFS_MefA_like"/>
    <property type="match status" value="1"/>
</dbReference>
<feature type="transmembrane region" description="Helical" evidence="8">
    <location>
        <begin position="350"/>
        <end position="371"/>
    </location>
</feature>
<feature type="transmembrane region" description="Helical" evidence="8">
    <location>
        <begin position="285"/>
        <end position="302"/>
    </location>
</feature>
<keyword evidence="6 8" id="KW-0472">Membrane</keyword>
<evidence type="ECO:0000313" key="9">
    <source>
        <dbReference type="EMBL" id="KAB7845090.1"/>
    </source>
</evidence>
<feature type="transmembrane region" description="Helical" evidence="8">
    <location>
        <begin position="159"/>
        <end position="178"/>
    </location>
</feature>
<gene>
    <name evidence="9" type="ORF">FRZ00_14630</name>
</gene>
<evidence type="ECO:0000256" key="4">
    <source>
        <dbReference type="ARBA" id="ARBA00022692"/>
    </source>
</evidence>
<dbReference type="Pfam" id="PF05977">
    <property type="entry name" value="MFS_3"/>
    <property type="match status" value="1"/>
</dbReference>
<evidence type="ECO:0000256" key="6">
    <source>
        <dbReference type="ARBA" id="ARBA00023136"/>
    </source>
</evidence>
<feature type="transmembrane region" description="Helical" evidence="8">
    <location>
        <begin position="219"/>
        <end position="242"/>
    </location>
</feature>
<dbReference type="SUPFAM" id="SSF103473">
    <property type="entry name" value="MFS general substrate transporter"/>
    <property type="match status" value="1"/>
</dbReference>
<feature type="transmembrane region" description="Helical" evidence="8">
    <location>
        <begin position="254"/>
        <end position="278"/>
    </location>
</feature>
<dbReference type="AlphaFoldDB" id="A0A5N5W7Z3"/>
<proteinExistence type="predicted"/>
<dbReference type="OrthoDB" id="9793136at2"/>
<comment type="subcellular location">
    <subcellularLocation>
        <location evidence="1">Cell inner membrane</location>
        <topology evidence="1">Multi-pass membrane protein</topology>
    </subcellularLocation>
</comment>
<name>A0A5N5W7Z3_STRMB</name>
<comment type="caution">
    <text evidence="9">The sequence shown here is derived from an EMBL/GenBank/DDBJ whole genome shotgun (WGS) entry which is preliminary data.</text>
</comment>
<dbReference type="EMBL" id="VOKX01000027">
    <property type="protein sequence ID" value="KAB7845090.1"/>
    <property type="molecule type" value="Genomic_DNA"/>
</dbReference>
<organism evidence="9 10">
    <name type="scientific">Streptomyces mobaraensis</name>
    <name type="common">Streptoverticillium mobaraense</name>
    <dbReference type="NCBI Taxonomy" id="35621"/>
    <lineage>
        <taxon>Bacteria</taxon>
        <taxon>Bacillati</taxon>
        <taxon>Actinomycetota</taxon>
        <taxon>Actinomycetes</taxon>
        <taxon>Kitasatosporales</taxon>
        <taxon>Streptomycetaceae</taxon>
        <taxon>Streptomyces</taxon>
    </lineage>
</organism>
<keyword evidence="5 8" id="KW-1133">Transmembrane helix</keyword>
<keyword evidence="3" id="KW-1003">Cell membrane</keyword>